<feature type="signal peptide" evidence="2">
    <location>
        <begin position="1"/>
        <end position="23"/>
    </location>
</feature>
<dbReference type="GeneID" id="95325777"/>
<feature type="chain" id="PRO_5039104427" evidence="2">
    <location>
        <begin position="24"/>
        <end position="259"/>
    </location>
</feature>
<dbReference type="OrthoDB" id="4793919at2"/>
<evidence type="ECO:0000256" key="1">
    <source>
        <dbReference type="SAM" id="MobiDB-lite"/>
    </source>
</evidence>
<evidence type="ECO:0000256" key="2">
    <source>
        <dbReference type="SAM" id="SignalP"/>
    </source>
</evidence>
<proteinExistence type="predicted"/>
<keyword evidence="4" id="KW-1185">Reference proteome</keyword>
<evidence type="ECO:0000313" key="4">
    <source>
        <dbReference type="Proteomes" id="UP000218598"/>
    </source>
</evidence>
<feature type="region of interest" description="Disordered" evidence="1">
    <location>
        <begin position="51"/>
        <end position="77"/>
    </location>
</feature>
<evidence type="ECO:0000313" key="3">
    <source>
        <dbReference type="EMBL" id="PCC40475.1"/>
    </source>
</evidence>
<dbReference type="AlphaFoldDB" id="A0A2A3YN07"/>
<comment type="caution">
    <text evidence="3">The sequence shown here is derived from an EMBL/GenBank/DDBJ whole genome shotgun (WGS) entry which is preliminary data.</text>
</comment>
<accession>A0A2A3YN07</accession>
<dbReference type="EMBL" id="NRGR01000006">
    <property type="protein sequence ID" value="PCC40475.1"/>
    <property type="molecule type" value="Genomic_DNA"/>
</dbReference>
<name>A0A2A3YN07_9MICO</name>
<reference evidence="3 4" key="1">
    <citation type="journal article" date="2017" name="Elife">
        <title>Extensive horizontal gene transfer in cheese-associated bacteria.</title>
        <authorList>
            <person name="Bonham K.S."/>
            <person name="Wolfe B.E."/>
            <person name="Dutton R.J."/>
        </authorList>
    </citation>
    <scope>NUCLEOTIDE SEQUENCE [LARGE SCALE GENOMIC DNA]</scope>
    <source>
        <strain evidence="3 4">341_9</strain>
    </source>
</reference>
<organism evidence="3 4">
    <name type="scientific">Brachybacterium alimentarium</name>
    <dbReference type="NCBI Taxonomy" id="47845"/>
    <lineage>
        <taxon>Bacteria</taxon>
        <taxon>Bacillati</taxon>
        <taxon>Actinomycetota</taxon>
        <taxon>Actinomycetes</taxon>
        <taxon>Micrococcales</taxon>
        <taxon>Dermabacteraceae</taxon>
        <taxon>Brachybacterium</taxon>
    </lineage>
</organism>
<protein>
    <submittedName>
        <fullName evidence="3">Uncharacterized protein</fullName>
    </submittedName>
</protein>
<keyword evidence="2" id="KW-0732">Signal</keyword>
<gene>
    <name evidence="3" type="ORF">CIK66_03595</name>
</gene>
<sequence>MTSRQRIRTLTALGFCAPLVAAAAFGGATLASADSAPQQAVSAQQGAVSEVQLDARSGEPTDLLTTGSKDFAEPTDSTVSSKGVAKELYAAAANPDLSDSATCASGLDMDDPQSVTTCTVVGVSGEEETYYAYISPSSTAESDYWLYFAQDAPLSDAAATALNDGLNGTGVYPAFGEQDDVQQVLDPELATERANFVLDGVGRDDMTVTDVDGDVDLAIPEPVRGTAVEDGSGREVGVTLLPIPTTGETPGLLVSIDGP</sequence>
<dbReference type="Proteomes" id="UP000218598">
    <property type="component" value="Unassembled WGS sequence"/>
</dbReference>
<dbReference type="RefSeq" id="WP_096163184.1">
    <property type="nucleotide sequence ID" value="NZ_JBQQGT010000020.1"/>
</dbReference>